<evidence type="ECO:0008006" key="3">
    <source>
        <dbReference type="Google" id="ProtNLM"/>
    </source>
</evidence>
<sequence>MNATDSDKLARLLTYLESDPFNADLLTDAVQTSLDTGDLDRAETLNERLIEVLPIDFRGPYYKNMIAMKRGEFAKAAAGLARLLEEHDYPNVRFGLAWSEAMIGKKHEVLPLLDDRTVEAIPAAAMLKLQVMHENGDFDGAFAFAHQAMELHPADQGLMAAVATLATDMEDMELARHCADKAGNHPEGLAVSALVQLQNGDPVSARDLYDRSLSIRDHNPRAWVGRGLSALMDHAPQEAARDIDKGAQQFGDHIGSWIAAGWAHCIAGDLNAARQRFEHALAIDHNFAETHGSLAVIDILEGNQDAARRKVATAIRLDRECFAAALAQVLLSSDDPARANQIVEQAMQTPLNEKGLTIAGYLAGLSGRSGATIH</sequence>
<dbReference type="Proteomes" id="UP000706039">
    <property type="component" value="Unassembled WGS sequence"/>
</dbReference>
<name>A0ABS7PW10_9SPHN</name>
<dbReference type="InterPro" id="IPR011990">
    <property type="entry name" value="TPR-like_helical_dom_sf"/>
</dbReference>
<organism evidence="1 2">
    <name type="scientific">Sphingomonas colocasiae</name>
    <dbReference type="NCBI Taxonomy" id="1848973"/>
    <lineage>
        <taxon>Bacteria</taxon>
        <taxon>Pseudomonadati</taxon>
        <taxon>Pseudomonadota</taxon>
        <taxon>Alphaproteobacteria</taxon>
        <taxon>Sphingomonadales</taxon>
        <taxon>Sphingomonadaceae</taxon>
        <taxon>Sphingomonas</taxon>
    </lineage>
</organism>
<reference evidence="1 2" key="1">
    <citation type="submission" date="2021-08" db="EMBL/GenBank/DDBJ databases">
        <authorList>
            <person name="Tuo L."/>
        </authorList>
    </citation>
    <scope>NUCLEOTIDE SEQUENCE [LARGE SCALE GENOMIC DNA]</scope>
    <source>
        <strain evidence="1 2">JCM 31229</strain>
    </source>
</reference>
<dbReference type="SUPFAM" id="SSF48452">
    <property type="entry name" value="TPR-like"/>
    <property type="match status" value="2"/>
</dbReference>
<protein>
    <recommendedName>
        <fullName evidence="3">Tetratricopeptide repeat protein</fullName>
    </recommendedName>
</protein>
<dbReference type="EMBL" id="JAINVV010000012">
    <property type="protein sequence ID" value="MBY8825547.1"/>
    <property type="molecule type" value="Genomic_DNA"/>
</dbReference>
<dbReference type="InterPro" id="IPR019734">
    <property type="entry name" value="TPR_rpt"/>
</dbReference>
<gene>
    <name evidence="1" type="ORF">K7G82_24815</name>
</gene>
<dbReference type="RefSeq" id="WP_222992647.1">
    <property type="nucleotide sequence ID" value="NZ_JAINVV010000012.1"/>
</dbReference>
<keyword evidence="2" id="KW-1185">Reference proteome</keyword>
<accession>A0ABS7PW10</accession>
<comment type="caution">
    <text evidence="1">The sequence shown here is derived from an EMBL/GenBank/DDBJ whole genome shotgun (WGS) entry which is preliminary data.</text>
</comment>
<evidence type="ECO:0000313" key="1">
    <source>
        <dbReference type="EMBL" id="MBY8825547.1"/>
    </source>
</evidence>
<dbReference type="Gene3D" id="1.25.40.10">
    <property type="entry name" value="Tetratricopeptide repeat domain"/>
    <property type="match status" value="2"/>
</dbReference>
<evidence type="ECO:0000313" key="2">
    <source>
        <dbReference type="Proteomes" id="UP000706039"/>
    </source>
</evidence>
<dbReference type="SMART" id="SM00028">
    <property type="entry name" value="TPR"/>
    <property type="match status" value="4"/>
</dbReference>
<proteinExistence type="predicted"/>